<name>A0A151RCU0_CAJCA</name>
<dbReference type="Gramene" id="C.cajan_33186.t">
    <property type="protein sequence ID" value="C.cajan_33186.t.cds1"/>
    <property type="gene ID" value="C.cajan_33186"/>
</dbReference>
<gene>
    <name evidence="1" type="ORF">KK1_038397</name>
</gene>
<protein>
    <submittedName>
        <fullName evidence="1">Retrovirus-related Pol polyprotein from transposon TNT 1-94</fullName>
    </submittedName>
</protein>
<sequence>MHLVATKRILRYLNGTLKFGIMYIRNKGGDAIAYSDSDYAGDIDDRKSTLGYVFMLGSGAMSWSSKKQLVVTLSTIEAKFIVAASCAC</sequence>
<evidence type="ECO:0000313" key="1">
    <source>
        <dbReference type="EMBL" id="KYP40283.1"/>
    </source>
</evidence>
<dbReference type="STRING" id="3821.A0A151RCU0"/>
<accession>A0A151RCU0</accession>
<dbReference type="PANTHER" id="PTHR11439:SF517">
    <property type="entry name" value="CYSTEINE-RICH RLK (RECEPTOR-LIKE PROTEIN KINASE) 8"/>
    <property type="match status" value="1"/>
</dbReference>
<organism evidence="1 2">
    <name type="scientific">Cajanus cajan</name>
    <name type="common">Pigeon pea</name>
    <name type="synonym">Cajanus indicus</name>
    <dbReference type="NCBI Taxonomy" id="3821"/>
    <lineage>
        <taxon>Eukaryota</taxon>
        <taxon>Viridiplantae</taxon>
        <taxon>Streptophyta</taxon>
        <taxon>Embryophyta</taxon>
        <taxon>Tracheophyta</taxon>
        <taxon>Spermatophyta</taxon>
        <taxon>Magnoliopsida</taxon>
        <taxon>eudicotyledons</taxon>
        <taxon>Gunneridae</taxon>
        <taxon>Pentapetalae</taxon>
        <taxon>rosids</taxon>
        <taxon>fabids</taxon>
        <taxon>Fabales</taxon>
        <taxon>Fabaceae</taxon>
        <taxon>Papilionoideae</taxon>
        <taxon>50 kb inversion clade</taxon>
        <taxon>NPAAA clade</taxon>
        <taxon>indigoferoid/millettioid clade</taxon>
        <taxon>Phaseoleae</taxon>
        <taxon>Cajanus</taxon>
    </lineage>
</organism>
<dbReference type="Proteomes" id="UP000075243">
    <property type="component" value="Unassembled WGS sequence"/>
</dbReference>
<evidence type="ECO:0000313" key="2">
    <source>
        <dbReference type="Proteomes" id="UP000075243"/>
    </source>
</evidence>
<proteinExistence type="predicted"/>
<dbReference type="CDD" id="cd09272">
    <property type="entry name" value="RNase_HI_RT_Ty1"/>
    <property type="match status" value="1"/>
</dbReference>
<dbReference type="EMBL" id="KQ483847">
    <property type="protein sequence ID" value="KYP40283.1"/>
    <property type="molecule type" value="Genomic_DNA"/>
</dbReference>
<reference evidence="1" key="1">
    <citation type="journal article" date="2012" name="Nat. Biotechnol.">
        <title>Draft genome sequence of pigeonpea (Cajanus cajan), an orphan legume crop of resource-poor farmers.</title>
        <authorList>
            <person name="Varshney R.K."/>
            <person name="Chen W."/>
            <person name="Li Y."/>
            <person name="Bharti A.K."/>
            <person name="Saxena R.K."/>
            <person name="Schlueter J.A."/>
            <person name="Donoghue M.T."/>
            <person name="Azam S."/>
            <person name="Fan G."/>
            <person name="Whaley A.M."/>
            <person name="Farmer A.D."/>
            <person name="Sheridan J."/>
            <person name="Iwata A."/>
            <person name="Tuteja R."/>
            <person name="Penmetsa R.V."/>
            <person name="Wu W."/>
            <person name="Upadhyaya H.D."/>
            <person name="Yang S.P."/>
            <person name="Shah T."/>
            <person name="Saxena K.B."/>
            <person name="Michael T."/>
            <person name="McCombie W.R."/>
            <person name="Yang B."/>
            <person name="Zhang G."/>
            <person name="Yang H."/>
            <person name="Wang J."/>
            <person name="Spillane C."/>
            <person name="Cook D.R."/>
            <person name="May G.D."/>
            <person name="Xu X."/>
            <person name="Jackson S.A."/>
        </authorList>
    </citation>
    <scope>NUCLEOTIDE SEQUENCE [LARGE SCALE GENOMIC DNA]</scope>
</reference>
<dbReference type="AlphaFoldDB" id="A0A151RCU0"/>
<keyword evidence="2" id="KW-1185">Reference proteome</keyword>
<dbReference type="PANTHER" id="PTHR11439">
    <property type="entry name" value="GAG-POL-RELATED RETROTRANSPOSON"/>
    <property type="match status" value="1"/>
</dbReference>